<proteinExistence type="predicted"/>
<protein>
    <submittedName>
        <fullName evidence="2">MurR/RpiR family transcriptional regulator</fullName>
    </submittedName>
</protein>
<gene>
    <name evidence="2" type="ORF">CFBP5877_22050</name>
</gene>
<sequence length="104" mass="11897">MRTRQTFKTPTSIYEMQDLITELRLSEQQERVARTILTRPHIVAFGTIGSLAGECAVSPSTVVRVANSLGFDTFRQFKRVFRAHLLSEVSRHAHLGQVQPIFRR</sequence>
<dbReference type="EMBL" id="CP039898">
    <property type="protein sequence ID" value="QCL81767.1"/>
    <property type="molecule type" value="Genomic_DNA"/>
</dbReference>
<reference evidence="2 3" key="1">
    <citation type="submission" date="2019-04" db="EMBL/GenBank/DDBJ databases">
        <title>Complete genome sequence of Agrobacterium tumefaciens CFBP5877.</title>
        <authorList>
            <person name="Huang Y.-Y."/>
            <person name="Chiang H.-Y."/>
            <person name="Chou L."/>
            <person name="Lai E.-M."/>
            <person name="Kuo C.-H."/>
        </authorList>
    </citation>
    <scope>NUCLEOTIDE SEQUENCE [LARGE SCALE GENOMIC DNA]</scope>
    <source>
        <strain evidence="2 3">CFBP5877</strain>
    </source>
</reference>
<dbReference type="InterPro" id="IPR047640">
    <property type="entry name" value="RpiR-like"/>
</dbReference>
<accession>A0AAE6EHE7</accession>
<feature type="domain" description="HTH rpiR-type" evidence="1">
    <location>
        <begin position="12"/>
        <end position="88"/>
    </location>
</feature>
<dbReference type="GO" id="GO:0097367">
    <property type="term" value="F:carbohydrate derivative binding"/>
    <property type="evidence" value="ECO:0007669"/>
    <property type="project" value="InterPro"/>
</dbReference>
<evidence type="ECO:0000313" key="2">
    <source>
        <dbReference type="EMBL" id="QCL81767.1"/>
    </source>
</evidence>
<dbReference type="AlphaFoldDB" id="A0AAE6EHE7"/>
<dbReference type="Proteomes" id="UP000298579">
    <property type="component" value="Chromosome linear"/>
</dbReference>
<name>A0AAE6EHE7_AGRTU</name>
<dbReference type="GO" id="GO:0003700">
    <property type="term" value="F:DNA-binding transcription factor activity"/>
    <property type="evidence" value="ECO:0007669"/>
    <property type="project" value="InterPro"/>
</dbReference>
<dbReference type="InterPro" id="IPR009057">
    <property type="entry name" value="Homeodomain-like_sf"/>
</dbReference>
<dbReference type="Pfam" id="PF01418">
    <property type="entry name" value="HTH_6"/>
    <property type="match status" value="1"/>
</dbReference>
<dbReference type="InterPro" id="IPR036388">
    <property type="entry name" value="WH-like_DNA-bd_sf"/>
</dbReference>
<dbReference type="GO" id="GO:0003677">
    <property type="term" value="F:DNA binding"/>
    <property type="evidence" value="ECO:0007669"/>
    <property type="project" value="InterPro"/>
</dbReference>
<dbReference type="SUPFAM" id="SSF46689">
    <property type="entry name" value="Homeodomain-like"/>
    <property type="match status" value="1"/>
</dbReference>
<dbReference type="InterPro" id="IPR000281">
    <property type="entry name" value="HTH_RpiR"/>
</dbReference>
<dbReference type="PANTHER" id="PTHR30514">
    <property type="entry name" value="GLUCOKINASE"/>
    <property type="match status" value="1"/>
</dbReference>
<dbReference type="Gene3D" id="1.10.10.10">
    <property type="entry name" value="Winged helix-like DNA-binding domain superfamily/Winged helix DNA-binding domain"/>
    <property type="match status" value="1"/>
</dbReference>
<evidence type="ECO:0000259" key="1">
    <source>
        <dbReference type="PROSITE" id="PS51071"/>
    </source>
</evidence>
<dbReference type="PANTHER" id="PTHR30514:SF18">
    <property type="entry name" value="RPIR-FAMILY TRANSCRIPTIONAL REGULATOR"/>
    <property type="match status" value="1"/>
</dbReference>
<evidence type="ECO:0000313" key="3">
    <source>
        <dbReference type="Proteomes" id="UP000298579"/>
    </source>
</evidence>
<dbReference type="PROSITE" id="PS51071">
    <property type="entry name" value="HTH_RPIR"/>
    <property type="match status" value="1"/>
</dbReference>
<organism evidence="2 3">
    <name type="scientific">Agrobacterium tumefaciens</name>
    <dbReference type="NCBI Taxonomy" id="358"/>
    <lineage>
        <taxon>Bacteria</taxon>
        <taxon>Pseudomonadati</taxon>
        <taxon>Pseudomonadota</taxon>
        <taxon>Alphaproteobacteria</taxon>
        <taxon>Hyphomicrobiales</taxon>
        <taxon>Rhizobiaceae</taxon>
        <taxon>Rhizobium/Agrobacterium group</taxon>
        <taxon>Agrobacterium</taxon>
        <taxon>Agrobacterium tumefaciens complex</taxon>
    </lineage>
</organism>